<keyword evidence="3" id="KW-1185">Reference proteome</keyword>
<dbReference type="EMBL" id="LACI01001151">
    <property type="protein sequence ID" value="KJU85125.1"/>
    <property type="molecule type" value="Genomic_DNA"/>
</dbReference>
<dbReference type="Pfam" id="PF26641">
    <property type="entry name" value="DUF8213"/>
    <property type="match status" value="1"/>
</dbReference>
<evidence type="ECO:0000313" key="3">
    <source>
        <dbReference type="Proteomes" id="UP000033423"/>
    </source>
</evidence>
<protein>
    <recommendedName>
        <fullName evidence="1">DUF8213 domain-containing protein</fullName>
    </recommendedName>
</protein>
<accession>A0A0F3GSZ5</accession>
<feature type="domain" description="DUF8213" evidence="1">
    <location>
        <begin position="274"/>
        <end position="313"/>
    </location>
</feature>
<evidence type="ECO:0000259" key="1">
    <source>
        <dbReference type="Pfam" id="PF26641"/>
    </source>
</evidence>
<comment type="caution">
    <text evidence="2">The sequence shown here is derived from an EMBL/GenBank/DDBJ whole genome shotgun (WGS) entry which is preliminary data.</text>
</comment>
<dbReference type="Proteomes" id="UP000033423">
    <property type="component" value="Unassembled WGS sequence"/>
</dbReference>
<organism evidence="2 3">
    <name type="scientific">Candidatus Magnetobacterium bavaricum</name>
    <dbReference type="NCBI Taxonomy" id="29290"/>
    <lineage>
        <taxon>Bacteria</taxon>
        <taxon>Pseudomonadati</taxon>
        <taxon>Nitrospirota</taxon>
        <taxon>Thermodesulfovibrionia</taxon>
        <taxon>Thermodesulfovibrionales</taxon>
        <taxon>Candidatus Magnetobacteriaceae</taxon>
        <taxon>Candidatus Magnetobacterium</taxon>
    </lineage>
</organism>
<evidence type="ECO:0000313" key="2">
    <source>
        <dbReference type="EMBL" id="KJU85125.1"/>
    </source>
</evidence>
<gene>
    <name evidence="2" type="ORF">MBAV_002686</name>
</gene>
<name>A0A0F3GSZ5_9BACT</name>
<dbReference type="AlphaFoldDB" id="A0A0F3GSZ5"/>
<dbReference type="InterPro" id="IPR058526">
    <property type="entry name" value="DUF8213"/>
</dbReference>
<proteinExistence type="predicted"/>
<sequence length="475" mass="53086">MNKKSVFLFALTITVTIMIASLPLKLSASDSVDKPDIKVNLYSKSEEVIEGESVSLDSNGLKKPDSTINFSAKYSPEDKESIEINLLLKNKRIVVLMGKKRGNASIRGYDTNTNEVVSVTEDETEHLKALLAHMLEEKISEYLLGERFLRTLNIMYSWPVGLPLLYNESNTERADVYPKFDLEKYCEEKLSCNAPPYIKGVRRKRTPDSQDLCDKLNNTEWTGRYAKSGEKDMCVTKQTLRAQYDKEMSNCTFGLVRGIRETITAWSDPVKHQVGGEDCFGRCGKGCIGDIPRDFNRDNDVYTQNCFNHDLCVAEYGDSSNSYTGGPLCNRMLFDTLADAMWGTPCKRPNLMSPTLDSSINELYYPRFTWQAQKGEKSYRLVVVIGGPDEATNTVVLDGIVKCSGNDGTCVVPYNVLCETPNSVCECAVGQPGHAGSCYKISYKYDTTYRWAIRGTSKDSIPSNPASFKGVWGSQ</sequence>
<reference evidence="2 3" key="1">
    <citation type="submission" date="2015-02" db="EMBL/GenBank/DDBJ databases">
        <title>Single-cell genomics of uncultivated deep-branching MTB reveals a conserved set of magnetosome genes.</title>
        <authorList>
            <person name="Kolinko S."/>
            <person name="Richter M."/>
            <person name="Glockner F.O."/>
            <person name="Brachmann A."/>
            <person name="Schuler D."/>
        </authorList>
    </citation>
    <scope>NUCLEOTIDE SEQUENCE [LARGE SCALE GENOMIC DNA]</scope>
    <source>
        <strain evidence="2">TM-1</strain>
    </source>
</reference>